<evidence type="ECO:0000256" key="1">
    <source>
        <dbReference type="ARBA" id="ARBA00023015"/>
    </source>
</evidence>
<organism evidence="5 6">
    <name type="scientific">Cohnella cellulosilytica</name>
    <dbReference type="NCBI Taxonomy" id="986710"/>
    <lineage>
        <taxon>Bacteria</taxon>
        <taxon>Bacillati</taxon>
        <taxon>Bacillota</taxon>
        <taxon>Bacilli</taxon>
        <taxon>Bacillales</taxon>
        <taxon>Paenibacillaceae</taxon>
        <taxon>Cohnella</taxon>
    </lineage>
</organism>
<dbReference type="RefSeq" id="WP_378048439.1">
    <property type="nucleotide sequence ID" value="NZ_JBHMDN010000016.1"/>
</dbReference>
<evidence type="ECO:0000256" key="3">
    <source>
        <dbReference type="ARBA" id="ARBA00023163"/>
    </source>
</evidence>
<protein>
    <submittedName>
        <fullName evidence="5">Helix-turn-helix domain-containing protein</fullName>
    </submittedName>
</protein>
<gene>
    <name evidence="5" type="ORF">ACFQMJ_03865</name>
</gene>
<dbReference type="Pfam" id="PF02311">
    <property type="entry name" value="AraC_binding"/>
    <property type="match status" value="1"/>
</dbReference>
<dbReference type="InterPro" id="IPR009057">
    <property type="entry name" value="Homeodomain-like_sf"/>
</dbReference>
<evidence type="ECO:0000256" key="2">
    <source>
        <dbReference type="ARBA" id="ARBA00023125"/>
    </source>
</evidence>
<evidence type="ECO:0000313" key="5">
    <source>
        <dbReference type="EMBL" id="MFC7147665.1"/>
    </source>
</evidence>
<feature type="domain" description="HTH araC/xylS-type" evidence="4">
    <location>
        <begin position="164"/>
        <end position="262"/>
    </location>
</feature>
<dbReference type="InterPro" id="IPR018060">
    <property type="entry name" value="HTH_AraC"/>
</dbReference>
<proteinExistence type="predicted"/>
<dbReference type="Pfam" id="PF12833">
    <property type="entry name" value="HTH_18"/>
    <property type="match status" value="1"/>
</dbReference>
<keyword evidence="2" id="KW-0238">DNA-binding</keyword>
<keyword evidence="6" id="KW-1185">Reference proteome</keyword>
<keyword evidence="3" id="KW-0804">Transcription</keyword>
<dbReference type="Gene3D" id="2.60.120.280">
    <property type="entry name" value="Regulatory protein AraC"/>
    <property type="match status" value="1"/>
</dbReference>
<dbReference type="SUPFAM" id="SSF51215">
    <property type="entry name" value="Regulatory protein AraC"/>
    <property type="match status" value="1"/>
</dbReference>
<dbReference type="InterPro" id="IPR003313">
    <property type="entry name" value="AraC-bd"/>
</dbReference>
<dbReference type="SUPFAM" id="SSF46689">
    <property type="entry name" value="Homeodomain-like"/>
    <property type="match status" value="2"/>
</dbReference>
<comment type="caution">
    <text evidence="5">The sequence shown here is derived from an EMBL/GenBank/DDBJ whole genome shotgun (WGS) entry which is preliminary data.</text>
</comment>
<name>A0ABW2F3C1_9BACL</name>
<evidence type="ECO:0000259" key="4">
    <source>
        <dbReference type="PROSITE" id="PS01124"/>
    </source>
</evidence>
<sequence>MYDSVGSYAAPAYGTIFAGHFNESDRYVTRRPEGMNDCLLAYTVSGSGYFRTPSGERRCGAGDAALLRGGVPHEYGTSPGSRWNFIWAHFPELEEIRYFPREELTVAALGNRHLQRRVYRALRNVLRDSRERRSLWQQVCENELRGALLIMAERGRRRLDPRVEEILHELSAHMGETPRIEDIARSVGLSASRLSHLFKEETGLTLIGALNRMRIRQAALLIGHFGRTATEAAFDVGFRNYNHFAELFRRQTGVGPRDYRRLAERNAAESAIVLSDSPAEPLHFPPL</sequence>
<dbReference type="PROSITE" id="PS01124">
    <property type="entry name" value="HTH_ARAC_FAMILY_2"/>
    <property type="match status" value="1"/>
</dbReference>
<dbReference type="PANTHER" id="PTHR43280">
    <property type="entry name" value="ARAC-FAMILY TRANSCRIPTIONAL REGULATOR"/>
    <property type="match status" value="1"/>
</dbReference>
<dbReference type="Gene3D" id="1.10.10.60">
    <property type="entry name" value="Homeodomain-like"/>
    <property type="match status" value="2"/>
</dbReference>
<dbReference type="Proteomes" id="UP001596378">
    <property type="component" value="Unassembled WGS sequence"/>
</dbReference>
<keyword evidence="1" id="KW-0805">Transcription regulation</keyword>
<reference evidence="6" key="1">
    <citation type="journal article" date="2019" name="Int. J. Syst. Evol. Microbiol.">
        <title>The Global Catalogue of Microorganisms (GCM) 10K type strain sequencing project: providing services to taxonomists for standard genome sequencing and annotation.</title>
        <authorList>
            <consortium name="The Broad Institute Genomics Platform"/>
            <consortium name="The Broad Institute Genome Sequencing Center for Infectious Disease"/>
            <person name="Wu L."/>
            <person name="Ma J."/>
        </authorList>
    </citation>
    <scope>NUCLEOTIDE SEQUENCE [LARGE SCALE GENOMIC DNA]</scope>
    <source>
        <strain evidence="6">KCTC 12907</strain>
    </source>
</reference>
<dbReference type="PANTHER" id="PTHR43280:SF30">
    <property type="entry name" value="MMSAB OPERON REGULATORY PROTEIN"/>
    <property type="match status" value="1"/>
</dbReference>
<dbReference type="EMBL" id="JBHTAI010000002">
    <property type="protein sequence ID" value="MFC7147665.1"/>
    <property type="molecule type" value="Genomic_DNA"/>
</dbReference>
<dbReference type="SMART" id="SM00342">
    <property type="entry name" value="HTH_ARAC"/>
    <property type="match status" value="1"/>
</dbReference>
<dbReference type="InterPro" id="IPR037923">
    <property type="entry name" value="HTH-like"/>
</dbReference>
<accession>A0ABW2F3C1</accession>
<evidence type="ECO:0000313" key="6">
    <source>
        <dbReference type="Proteomes" id="UP001596378"/>
    </source>
</evidence>